<sequence>MDQTVVSEIQTIVGEGNFSTNIADLYTYGFDASIHHVTPSVVVRPSSTEEVSAILKMANKYKVPVVPRGAGTGLCGGAVPLKGGIVMDLTRMNKIKEVRVPDLYCVCEAGVVYDNLQKALAPYKFTFPPTPGSAEACTIGGMVATNASGMRAVKYGGTRDYVLGLEVVLPSGEIIRVGTRTLKDASGYQLEKFFVGSEGTLGVITEVTLKVVPKPKKMAMVLAGFDSLQKAGQCVSNLIAKPLLPSAMELMDSTCIRAVNKAINAGLPDVPALCMIEVDGDPDVVAKELVEVAQVANDLGAVGLDQSDDPKQMAQWTNSRKSVMSALSRYGQGLVSVSLADDMAVPISKIPDAVMAFAEIAERNHVIVGTYGHAADGNLHTKMLLNPESKEAWKNGENAVREIFDTCVKLGGTVTGEHGVGISKAPYFQKERASALGVMKTIKRALDPNNIMNPGKQQEWEEGCIIKHLRYPCEDL</sequence>
<evidence type="ECO:0000256" key="4">
    <source>
        <dbReference type="ARBA" id="ARBA00022827"/>
    </source>
</evidence>
<accession>A0A8J8TF14</accession>
<dbReference type="InterPro" id="IPR016169">
    <property type="entry name" value="FAD-bd_PCMH_sub2"/>
</dbReference>
<name>A0A8J8TF14_9ARCH</name>
<keyword evidence="3" id="KW-0285">Flavoprotein</keyword>
<dbReference type="InterPro" id="IPR016171">
    <property type="entry name" value="Vanillyl_alc_oxidase_C-sub2"/>
</dbReference>
<dbReference type="InterPro" id="IPR004113">
    <property type="entry name" value="FAD-bd_oxidored_4_C"/>
</dbReference>
<dbReference type="InterPro" id="IPR016164">
    <property type="entry name" value="FAD-linked_Oxase-like_C"/>
</dbReference>
<organism evidence="7 8">
    <name type="scientific">Candidatus Methanomassiliicoccus intestinalis</name>
    <dbReference type="NCBI Taxonomy" id="1406512"/>
    <lineage>
        <taxon>Archaea</taxon>
        <taxon>Methanobacteriati</taxon>
        <taxon>Thermoplasmatota</taxon>
        <taxon>Thermoplasmata</taxon>
        <taxon>Methanomassiliicoccales</taxon>
        <taxon>Methanomassiliicoccaceae</taxon>
        <taxon>Methanomassiliicoccus</taxon>
    </lineage>
</organism>
<dbReference type="InterPro" id="IPR006094">
    <property type="entry name" value="Oxid_FAD_bind_N"/>
</dbReference>
<evidence type="ECO:0000313" key="8">
    <source>
        <dbReference type="Proteomes" id="UP000752814"/>
    </source>
</evidence>
<dbReference type="SUPFAM" id="SSF55103">
    <property type="entry name" value="FAD-linked oxidases, C-terminal domain"/>
    <property type="match status" value="1"/>
</dbReference>
<feature type="domain" description="FAD-binding PCMH-type" evidence="6">
    <location>
        <begin position="35"/>
        <end position="214"/>
    </location>
</feature>
<dbReference type="Pfam" id="PF01565">
    <property type="entry name" value="FAD_binding_4"/>
    <property type="match status" value="1"/>
</dbReference>
<comment type="similarity">
    <text evidence="2">Belongs to the FAD-binding oxidoreductase/transferase type 4 family.</text>
</comment>
<dbReference type="OMA" id="YNEDWMR"/>
<dbReference type="PROSITE" id="PS51387">
    <property type="entry name" value="FAD_PCMH"/>
    <property type="match status" value="1"/>
</dbReference>
<dbReference type="InterPro" id="IPR016166">
    <property type="entry name" value="FAD-bd_PCMH"/>
</dbReference>
<dbReference type="FunFam" id="1.10.45.10:FF:000001">
    <property type="entry name" value="D-lactate dehydrogenase mitochondrial"/>
    <property type="match status" value="1"/>
</dbReference>
<dbReference type="InterPro" id="IPR036318">
    <property type="entry name" value="FAD-bd_PCMH-like_sf"/>
</dbReference>
<evidence type="ECO:0000313" key="7">
    <source>
        <dbReference type="EMBL" id="TQS84054.1"/>
    </source>
</evidence>
<evidence type="ECO:0000259" key="6">
    <source>
        <dbReference type="PROSITE" id="PS51387"/>
    </source>
</evidence>
<protein>
    <submittedName>
        <fullName evidence="7">FAD linked oxidase-like protein</fullName>
    </submittedName>
</protein>
<dbReference type="InterPro" id="IPR051914">
    <property type="entry name" value="FAD-linked_OxidoTrans_Type4"/>
</dbReference>
<dbReference type="AlphaFoldDB" id="A0A8J8TF14"/>
<evidence type="ECO:0000256" key="1">
    <source>
        <dbReference type="ARBA" id="ARBA00001974"/>
    </source>
</evidence>
<dbReference type="Pfam" id="PF02913">
    <property type="entry name" value="FAD-oxidase_C"/>
    <property type="match status" value="1"/>
</dbReference>
<dbReference type="PANTHER" id="PTHR42934:SF2">
    <property type="entry name" value="GLYCOLATE OXIDASE SUBUNIT GLCD"/>
    <property type="match status" value="1"/>
</dbReference>
<dbReference type="Gene3D" id="1.10.45.10">
    <property type="entry name" value="Vanillyl-alcohol Oxidase, Chain A, domain 4"/>
    <property type="match status" value="1"/>
</dbReference>
<dbReference type="Gene3D" id="3.30.70.2740">
    <property type="match status" value="1"/>
</dbReference>
<comment type="cofactor">
    <cofactor evidence="1">
        <name>FAD</name>
        <dbReference type="ChEBI" id="CHEBI:57692"/>
    </cofactor>
</comment>
<dbReference type="FunFam" id="3.30.70.2740:FF:000001">
    <property type="entry name" value="D-lactate dehydrogenase mitochondrial"/>
    <property type="match status" value="1"/>
</dbReference>
<dbReference type="Proteomes" id="UP000752814">
    <property type="component" value="Unassembled WGS sequence"/>
</dbReference>
<proteinExistence type="inferred from homology"/>
<comment type="caution">
    <text evidence="7">The sequence shown here is derived from an EMBL/GenBank/DDBJ whole genome shotgun (WGS) entry which is preliminary data.</text>
</comment>
<evidence type="ECO:0000256" key="2">
    <source>
        <dbReference type="ARBA" id="ARBA00008000"/>
    </source>
</evidence>
<dbReference type="GO" id="GO:0071949">
    <property type="term" value="F:FAD binding"/>
    <property type="evidence" value="ECO:0007669"/>
    <property type="project" value="InterPro"/>
</dbReference>
<keyword evidence="4" id="KW-0274">FAD</keyword>
<dbReference type="Gene3D" id="3.30.465.10">
    <property type="match status" value="1"/>
</dbReference>
<evidence type="ECO:0000256" key="5">
    <source>
        <dbReference type="ARBA" id="ARBA00023002"/>
    </source>
</evidence>
<dbReference type="SUPFAM" id="SSF56176">
    <property type="entry name" value="FAD-binding/transporter-associated domain-like"/>
    <property type="match status" value="1"/>
</dbReference>
<keyword evidence="5" id="KW-0560">Oxidoreductase</keyword>
<dbReference type="GO" id="GO:0016491">
    <property type="term" value="F:oxidoreductase activity"/>
    <property type="evidence" value="ECO:0007669"/>
    <property type="project" value="UniProtKB-KW"/>
</dbReference>
<dbReference type="PANTHER" id="PTHR42934">
    <property type="entry name" value="GLYCOLATE OXIDASE SUBUNIT GLCD"/>
    <property type="match status" value="1"/>
</dbReference>
<dbReference type="GeneID" id="41322745"/>
<evidence type="ECO:0000256" key="3">
    <source>
        <dbReference type="ARBA" id="ARBA00022630"/>
    </source>
</evidence>
<dbReference type="RefSeq" id="WP_020448229.1">
    <property type="nucleotide sequence ID" value="NZ_CAYAXV010000001.1"/>
</dbReference>
<gene>
    <name evidence="7" type="ORF">A3207_06980</name>
</gene>
<dbReference type="EMBL" id="LVVT01000007">
    <property type="protein sequence ID" value="TQS84054.1"/>
    <property type="molecule type" value="Genomic_DNA"/>
</dbReference>
<reference evidence="7" key="1">
    <citation type="submission" date="2016-03" db="EMBL/GenBank/DDBJ databases">
        <authorList>
            <person name="Borrel G."/>
            <person name="Mccann A."/>
            <person name="O'Toole P.W."/>
        </authorList>
    </citation>
    <scope>NUCLEOTIDE SEQUENCE</scope>
    <source>
        <strain evidence="7">183</strain>
    </source>
</reference>